<evidence type="ECO:0000256" key="1">
    <source>
        <dbReference type="ARBA" id="ARBA00001917"/>
    </source>
</evidence>
<evidence type="ECO:0000313" key="9">
    <source>
        <dbReference type="Proteomes" id="UP000241964"/>
    </source>
</evidence>
<proteinExistence type="inferred from homology"/>
<evidence type="ECO:0000313" key="8">
    <source>
        <dbReference type="EMBL" id="PSL26231.1"/>
    </source>
</evidence>
<dbReference type="PANTHER" id="PTHR43673:SF2">
    <property type="entry name" value="NITROREDUCTASE"/>
    <property type="match status" value="1"/>
</dbReference>
<keyword evidence="6" id="KW-0560">Oxidoreductase</keyword>
<dbReference type="OrthoDB" id="9809288at2"/>
<evidence type="ECO:0000259" key="7">
    <source>
        <dbReference type="Pfam" id="PF00881"/>
    </source>
</evidence>
<keyword evidence="9" id="KW-1185">Reference proteome</keyword>
<comment type="similarity">
    <text evidence="2">Belongs to the nitroreductase family.</text>
</comment>
<dbReference type="Gene3D" id="3.40.109.10">
    <property type="entry name" value="NADH Oxidase"/>
    <property type="match status" value="1"/>
</dbReference>
<comment type="cofactor">
    <cofactor evidence="1">
        <name>FMN</name>
        <dbReference type="ChEBI" id="CHEBI:58210"/>
    </cofactor>
</comment>
<dbReference type="InterPro" id="IPR029479">
    <property type="entry name" value="Nitroreductase"/>
</dbReference>
<dbReference type="RefSeq" id="WP_106597387.1">
    <property type="nucleotide sequence ID" value="NZ_PYAS01000010.1"/>
</dbReference>
<dbReference type="CDD" id="cd02149">
    <property type="entry name" value="NfsB-like"/>
    <property type="match status" value="1"/>
</dbReference>
<evidence type="ECO:0000256" key="4">
    <source>
        <dbReference type="ARBA" id="ARBA00022643"/>
    </source>
</evidence>
<feature type="domain" description="Nitroreductase" evidence="7">
    <location>
        <begin position="10"/>
        <end position="186"/>
    </location>
</feature>
<accession>A0A2P8FWZ8</accession>
<protein>
    <submittedName>
        <fullName evidence="8">Nitroreductase</fullName>
    </submittedName>
</protein>
<dbReference type="SUPFAM" id="SSF55469">
    <property type="entry name" value="FMN-dependent nitroreductase-like"/>
    <property type="match status" value="1"/>
</dbReference>
<dbReference type="AlphaFoldDB" id="A0A2P8FWZ8"/>
<reference evidence="8 9" key="1">
    <citation type="submission" date="2018-03" db="EMBL/GenBank/DDBJ databases">
        <title>Genomic Encyclopedia of Archaeal and Bacterial Type Strains, Phase II (KMG-II): from individual species to whole genera.</title>
        <authorList>
            <person name="Goeker M."/>
        </authorList>
    </citation>
    <scope>NUCLEOTIDE SEQUENCE [LARGE SCALE GENOMIC DNA]</scope>
    <source>
        <strain evidence="8 9">DSM 29057</strain>
    </source>
</reference>
<comment type="caution">
    <text evidence="8">The sequence shown here is derived from an EMBL/GenBank/DDBJ whole genome shotgun (WGS) entry which is preliminary data.</text>
</comment>
<dbReference type="InterPro" id="IPR033878">
    <property type="entry name" value="NfsB-like"/>
</dbReference>
<dbReference type="PANTHER" id="PTHR43673">
    <property type="entry name" value="NAD(P)H NITROREDUCTASE YDGI-RELATED"/>
    <property type="match status" value="1"/>
</dbReference>
<dbReference type="Proteomes" id="UP000241964">
    <property type="component" value="Unassembled WGS sequence"/>
</dbReference>
<keyword evidence="4" id="KW-0288">FMN</keyword>
<dbReference type="InterPro" id="IPR000415">
    <property type="entry name" value="Nitroreductase-like"/>
</dbReference>
<gene>
    <name evidence="8" type="ORF">CLV60_110211</name>
</gene>
<dbReference type="GO" id="GO:0016491">
    <property type="term" value="F:oxidoreductase activity"/>
    <property type="evidence" value="ECO:0007669"/>
    <property type="project" value="UniProtKB-KW"/>
</dbReference>
<evidence type="ECO:0000256" key="2">
    <source>
        <dbReference type="ARBA" id="ARBA00007118"/>
    </source>
</evidence>
<evidence type="ECO:0000256" key="5">
    <source>
        <dbReference type="ARBA" id="ARBA00022857"/>
    </source>
</evidence>
<name>A0A2P8FWZ8_9BACT</name>
<keyword evidence="3" id="KW-0285">Flavoprotein</keyword>
<dbReference type="EMBL" id="PYAS01000010">
    <property type="protein sequence ID" value="PSL26231.1"/>
    <property type="molecule type" value="Genomic_DNA"/>
</dbReference>
<evidence type="ECO:0000256" key="6">
    <source>
        <dbReference type="ARBA" id="ARBA00023002"/>
    </source>
</evidence>
<keyword evidence="5" id="KW-0521">NADP</keyword>
<dbReference type="Pfam" id="PF00881">
    <property type="entry name" value="Nitroreductase"/>
    <property type="match status" value="1"/>
</dbReference>
<evidence type="ECO:0000256" key="3">
    <source>
        <dbReference type="ARBA" id="ARBA00022630"/>
    </source>
</evidence>
<sequence length="211" mass="23471">MSELIKKLNWRYATKRMNGQAIPQEKLDNILEAIKLAPSSVGLQPYNVVIVEDKALKDKIYQEAATRQAQIPDASHLLIFAAWEKLTSQHVEDYLKLVASTRNVSLESLAGFHSSINGGILSRGEEVNFDWSARQAYIALGHGLVAAAIEEVDATPMEGFDAAKLDEILGLREKGLRSVLILALGYRDAEKDPYVNAKKVRRAHEELFISI</sequence>
<organism evidence="8 9">
    <name type="scientific">Dyadobacter jiangsuensis</name>
    <dbReference type="NCBI Taxonomy" id="1591085"/>
    <lineage>
        <taxon>Bacteria</taxon>
        <taxon>Pseudomonadati</taxon>
        <taxon>Bacteroidota</taxon>
        <taxon>Cytophagia</taxon>
        <taxon>Cytophagales</taxon>
        <taxon>Spirosomataceae</taxon>
        <taxon>Dyadobacter</taxon>
    </lineage>
</organism>